<comment type="caution">
    <text evidence="1">The sequence shown here is derived from an EMBL/GenBank/DDBJ whole genome shotgun (WGS) entry which is preliminary data.</text>
</comment>
<evidence type="ECO:0000313" key="1">
    <source>
        <dbReference type="EMBL" id="KAJ9054485.1"/>
    </source>
</evidence>
<accession>A0ACC2RWQ6</accession>
<evidence type="ECO:0000313" key="2">
    <source>
        <dbReference type="Proteomes" id="UP001165960"/>
    </source>
</evidence>
<proteinExistence type="predicted"/>
<dbReference type="EMBL" id="QTSX02006442">
    <property type="protein sequence ID" value="KAJ9054485.1"/>
    <property type="molecule type" value="Genomic_DNA"/>
</dbReference>
<protein>
    <submittedName>
        <fullName evidence="1">Uncharacterized protein</fullName>
    </submittedName>
</protein>
<sequence length="84" mass="9155">MATFCSNSFTNSFTATEELPADVRFGCELKHLNPSASSPAFDAEIDESLLLGSRFQVWEKCLSSVITKLHLADTDNPTTDSLAI</sequence>
<name>A0ACC2RWQ6_9FUNG</name>
<keyword evidence="2" id="KW-1185">Reference proteome</keyword>
<organism evidence="1 2">
    <name type="scientific">Entomophthora muscae</name>
    <dbReference type="NCBI Taxonomy" id="34485"/>
    <lineage>
        <taxon>Eukaryota</taxon>
        <taxon>Fungi</taxon>
        <taxon>Fungi incertae sedis</taxon>
        <taxon>Zoopagomycota</taxon>
        <taxon>Entomophthoromycotina</taxon>
        <taxon>Entomophthoromycetes</taxon>
        <taxon>Entomophthorales</taxon>
        <taxon>Entomophthoraceae</taxon>
        <taxon>Entomophthora</taxon>
    </lineage>
</organism>
<reference evidence="1" key="1">
    <citation type="submission" date="2022-04" db="EMBL/GenBank/DDBJ databases">
        <title>Genome of the entomopathogenic fungus Entomophthora muscae.</title>
        <authorList>
            <person name="Elya C."/>
            <person name="Lovett B.R."/>
            <person name="Lee E."/>
            <person name="Macias A.M."/>
            <person name="Hajek A.E."/>
            <person name="De Bivort B.L."/>
            <person name="Kasson M.T."/>
            <person name="De Fine Licht H.H."/>
            <person name="Stajich J.E."/>
        </authorList>
    </citation>
    <scope>NUCLEOTIDE SEQUENCE</scope>
    <source>
        <strain evidence="1">Berkeley</strain>
    </source>
</reference>
<gene>
    <name evidence="1" type="ORF">DSO57_1013975</name>
</gene>
<dbReference type="Proteomes" id="UP001165960">
    <property type="component" value="Unassembled WGS sequence"/>
</dbReference>